<evidence type="ECO:0000313" key="3">
    <source>
        <dbReference type="Proteomes" id="UP000242498"/>
    </source>
</evidence>
<feature type="compositionally biased region" description="Polar residues" evidence="1">
    <location>
        <begin position="43"/>
        <end position="56"/>
    </location>
</feature>
<organism evidence="2 3">
    <name type="scientific">Nitrosomonas ureae</name>
    <dbReference type="NCBI Taxonomy" id="44577"/>
    <lineage>
        <taxon>Bacteria</taxon>
        <taxon>Pseudomonadati</taxon>
        <taxon>Pseudomonadota</taxon>
        <taxon>Betaproteobacteria</taxon>
        <taxon>Nitrosomonadales</taxon>
        <taxon>Nitrosomonadaceae</taxon>
        <taxon>Nitrosomonas</taxon>
    </lineage>
</organism>
<dbReference type="EMBL" id="LT907782">
    <property type="protein sequence ID" value="SNX59925.1"/>
    <property type="molecule type" value="Genomic_DNA"/>
</dbReference>
<evidence type="ECO:0000313" key="2">
    <source>
        <dbReference type="EMBL" id="SNX59925.1"/>
    </source>
</evidence>
<protein>
    <submittedName>
        <fullName evidence="2">Uncharacterized protein</fullName>
    </submittedName>
</protein>
<name>A0A285BXW9_9PROT</name>
<gene>
    <name evidence="2" type="ORF">SAMN06296273_1371</name>
</gene>
<sequence length="95" mass="10152">MNTNAGHDSLDSPGPAPRTDEECCPGKYTDDGFGQPVPAAQATADQLRNKAAQNTPAADDERKRGKFGVKLSLKNKVPRIRVQKTGSSTKKSGNR</sequence>
<feature type="compositionally biased region" description="Polar residues" evidence="1">
    <location>
        <begin position="84"/>
        <end position="95"/>
    </location>
</feature>
<feature type="region of interest" description="Disordered" evidence="1">
    <location>
        <begin position="1"/>
        <end position="95"/>
    </location>
</feature>
<reference evidence="2 3" key="1">
    <citation type="submission" date="2017-08" db="EMBL/GenBank/DDBJ databases">
        <authorList>
            <person name="de Groot N.N."/>
        </authorList>
    </citation>
    <scope>NUCLEOTIDE SEQUENCE [LARGE SCALE GENOMIC DNA]</scope>
    <source>
        <strain evidence="2 3">Nm15</strain>
    </source>
</reference>
<dbReference type="Proteomes" id="UP000242498">
    <property type="component" value="Chromosome I"/>
</dbReference>
<dbReference type="AlphaFoldDB" id="A0A285BXW9"/>
<evidence type="ECO:0000256" key="1">
    <source>
        <dbReference type="SAM" id="MobiDB-lite"/>
    </source>
</evidence>
<proteinExistence type="predicted"/>
<accession>A0A285BXW9</accession>